<dbReference type="VEuPathDB" id="GiardiaDB:SS50377_23595"/>
<feature type="transmembrane region" description="Helical" evidence="2">
    <location>
        <begin position="37"/>
        <end position="54"/>
    </location>
</feature>
<reference evidence="4" key="2">
    <citation type="submission" date="2020-12" db="EMBL/GenBank/DDBJ databases">
        <title>New Spironucleus salmonicida genome in near-complete chromosomes.</title>
        <authorList>
            <person name="Xu F."/>
            <person name="Kurt Z."/>
            <person name="Jimenez-Gonzalez A."/>
            <person name="Astvaldsson A."/>
            <person name="Andersson J.O."/>
            <person name="Svard S.G."/>
        </authorList>
    </citation>
    <scope>NUCLEOTIDE SEQUENCE</scope>
    <source>
        <strain evidence="4">ATCC 50377</strain>
    </source>
</reference>
<gene>
    <name evidence="3" type="ORF">SS50377_11189</name>
    <name evidence="4" type="ORF">SS50377_23595</name>
</gene>
<evidence type="ECO:0000313" key="4">
    <source>
        <dbReference type="EMBL" id="KAH0573660.1"/>
    </source>
</evidence>
<evidence type="ECO:0000256" key="1">
    <source>
        <dbReference type="SAM" id="Coils"/>
    </source>
</evidence>
<sequence length="128" mass="15254">MGIVVDVIICLFLVLYSLPASYYAYQQGDYRDLLHWLLFWILTTLLLSIFHILPIHRLPFLSLGYLTLIVAIAIFRAQVFKVFTQNDDIDVIQKQLRNLKKQIRKEKIKQQNVYKNIFNDFIDFMNEI</sequence>
<accession>V6LWF3</accession>
<evidence type="ECO:0000256" key="2">
    <source>
        <dbReference type="SAM" id="Phobius"/>
    </source>
</evidence>
<keyword evidence="1" id="KW-0175">Coiled coil</keyword>
<feature type="transmembrane region" description="Helical" evidence="2">
    <location>
        <begin position="6"/>
        <end position="25"/>
    </location>
</feature>
<evidence type="ECO:0000313" key="3">
    <source>
        <dbReference type="EMBL" id="EST48578.1"/>
    </source>
</evidence>
<feature type="coiled-coil region" evidence="1">
    <location>
        <begin position="89"/>
        <end position="116"/>
    </location>
</feature>
<dbReference type="Proteomes" id="UP000018208">
    <property type="component" value="Unassembled WGS sequence"/>
</dbReference>
<feature type="transmembrane region" description="Helical" evidence="2">
    <location>
        <begin position="60"/>
        <end position="77"/>
    </location>
</feature>
<protein>
    <submittedName>
        <fullName evidence="3">Transmembrane domain-containing protein</fullName>
    </submittedName>
</protein>
<dbReference type="AlphaFoldDB" id="V6LWF3"/>
<keyword evidence="2 3" id="KW-0812">Transmembrane</keyword>
<reference evidence="3 4" key="1">
    <citation type="journal article" date="2014" name="PLoS Genet.">
        <title>The Genome of Spironucleus salmonicida Highlights a Fish Pathogen Adapted to Fluctuating Environments.</title>
        <authorList>
            <person name="Xu F."/>
            <person name="Jerlstrom-Hultqvist J."/>
            <person name="Einarsson E."/>
            <person name="Astvaldsson A."/>
            <person name="Svard S.G."/>
            <person name="Andersson J.O."/>
        </authorList>
    </citation>
    <scope>NUCLEOTIDE SEQUENCE</scope>
    <source>
        <strain evidence="4">ATCC 50377</strain>
    </source>
</reference>
<dbReference type="EMBL" id="AUWU02000004">
    <property type="protein sequence ID" value="KAH0573660.1"/>
    <property type="molecule type" value="Genomic_DNA"/>
</dbReference>
<proteinExistence type="predicted"/>
<name>V6LWF3_9EUKA</name>
<evidence type="ECO:0000313" key="5">
    <source>
        <dbReference type="Proteomes" id="UP000018208"/>
    </source>
</evidence>
<keyword evidence="5" id="KW-1185">Reference proteome</keyword>
<keyword evidence="2" id="KW-1133">Transmembrane helix</keyword>
<organism evidence="3">
    <name type="scientific">Spironucleus salmonicida</name>
    <dbReference type="NCBI Taxonomy" id="348837"/>
    <lineage>
        <taxon>Eukaryota</taxon>
        <taxon>Metamonada</taxon>
        <taxon>Diplomonadida</taxon>
        <taxon>Hexamitidae</taxon>
        <taxon>Hexamitinae</taxon>
        <taxon>Spironucleus</taxon>
    </lineage>
</organism>
<keyword evidence="2" id="KW-0472">Membrane</keyword>
<dbReference type="EMBL" id="KI545981">
    <property type="protein sequence ID" value="EST48578.1"/>
    <property type="molecule type" value="Genomic_DNA"/>
</dbReference>